<dbReference type="Proteomes" id="UP000277811">
    <property type="component" value="Unassembled WGS sequence"/>
</dbReference>
<reference evidence="2 3" key="1">
    <citation type="submission" date="2018-06" db="EMBL/GenBank/DDBJ databases">
        <authorList>
            <person name="Strepis N."/>
        </authorList>
    </citation>
    <scope>NUCLEOTIDE SEQUENCE [LARGE SCALE GENOMIC DNA]</scope>
    <source>
        <strain evidence="2">LUCI</strain>
    </source>
</reference>
<dbReference type="InterPro" id="IPR007549">
    <property type="entry name" value="DUF512"/>
</dbReference>
<evidence type="ECO:0000313" key="2">
    <source>
        <dbReference type="EMBL" id="VBB06165.1"/>
    </source>
</evidence>
<keyword evidence="3" id="KW-1185">Reference proteome</keyword>
<dbReference type="Pfam" id="PF04459">
    <property type="entry name" value="DUF512"/>
    <property type="match status" value="1"/>
</dbReference>
<dbReference type="Gene3D" id="3.20.20.70">
    <property type="entry name" value="Aldolase class I"/>
    <property type="match status" value="1"/>
</dbReference>
<proteinExistence type="predicted"/>
<name>A0A498R4X7_9FIRM</name>
<evidence type="ECO:0000313" key="3">
    <source>
        <dbReference type="Proteomes" id="UP000277811"/>
    </source>
</evidence>
<dbReference type="AlphaFoldDB" id="A0A498R4X7"/>
<gene>
    <name evidence="2" type="ORF">LUCI_1381</name>
</gene>
<dbReference type="InterPro" id="IPR045375">
    <property type="entry name" value="Put_radical_SAM-like_N"/>
</dbReference>
<dbReference type="OrthoDB" id="9774724at2"/>
<dbReference type="PROSITE" id="PS50106">
    <property type="entry name" value="PDZ"/>
    <property type="match status" value="1"/>
</dbReference>
<dbReference type="SUPFAM" id="SSF102114">
    <property type="entry name" value="Radical SAM enzymes"/>
    <property type="match status" value="1"/>
</dbReference>
<dbReference type="InterPro" id="IPR036034">
    <property type="entry name" value="PDZ_sf"/>
</dbReference>
<accession>A0A498R4X7</accession>
<organism evidence="2 3">
    <name type="scientific">Lucifera butyrica</name>
    <dbReference type="NCBI Taxonomy" id="1351585"/>
    <lineage>
        <taxon>Bacteria</taxon>
        <taxon>Bacillati</taxon>
        <taxon>Bacillota</taxon>
        <taxon>Negativicutes</taxon>
        <taxon>Veillonellales</taxon>
        <taxon>Veillonellaceae</taxon>
        <taxon>Lucifera</taxon>
    </lineage>
</organism>
<dbReference type="InterPro" id="IPR001478">
    <property type="entry name" value="PDZ"/>
</dbReference>
<sequence>MKLQGVIAKVVPGSIAAETGLVPGDKLLAVNEQPLQDIIDLSFSLAEEVIELLIEKTNGEQEIIEIEKEYDEELGIEFENAVFDQVRCCANQCIFCFVDQMPAHLRASLYVKDDDYRLSFLYGNFITLTNLTEQDINRIQRLHLSPLYVSVHTTDGQLRAQMVGSKKAANIMSQLTRLVESGIELHTQIVLCPGMNDGAVLEQTVRDLFQFQPHILSVAVVPVGLTQFRETCYPLRVFTAEEAANIIKKAEQWQQEYYRQSGSYFVYLADEFYLAAGYPVPADERYDGFPQLENGVGLVRKFLAEWGKDGVGNGSYTEPVYLDVVCGMSAEKILRPLLEAVKIPNLHIRLVPVANQFFGPHITVTGLLTGKDIAQCLLAQDGLRTGVIIPGVALRTGEDVFLDDMTLTELETHLKVPVRKAYFAKDLQSLLRRWQ</sequence>
<dbReference type="InterPro" id="IPR013785">
    <property type="entry name" value="Aldolase_TIM"/>
</dbReference>
<dbReference type="Pfam" id="PF19238">
    <property type="entry name" value="Radical_SAM_2"/>
    <property type="match status" value="1"/>
</dbReference>
<dbReference type="InterPro" id="IPR041489">
    <property type="entry name" value="PDZ_6"/>
</dbReference>
<dbReference type="InterPro" id="IPR058240">
    <property type="entry name" value="rSAM_sf"/>
</dbReference>
<protein>
    <submittedName>
        <fullName evidence="2">Aldolase-type tim barrel</fullName>
    </submittedName>
</protein>
<evidence type="ECO:0000259" key="1">
    <source>
        <dbReference type="PROSITE" id="PS50106"/>
    </source>
</evidence>
<dbReference type="SUPFAM" id="SSF50156">
    <property type="entry name" value="PDZ domain-like"/>
    <property type="match status" value="1"/>
</dbReference>
<dbReference type="Pfam" id="PF17820">
    <property type="entry name" value="PDZ_6"/>
    <property type="match status" value="1"/>
</dbReference>
<dbReference type="Gene3D" id="2.30.42.10">
    <property type="match status" value="1"/>
</dbReference>
<dbReference type="EMBL" id="UPPP01000061">
    <property type="protein sequence ID" value="VBB06165.1"/>
    <property type="molecule type" value="Genomic_DNA"/>
</dbReference>
<feature type="domain" description="PDZ" evidence="1">
    <location>
        <begin position="1"/>
        <end position="51"/>
    </location>
</feature>